<feature type="domain" description="Selenoprotein P N-terminal" evidence="7">
    <location>
        <begin position="205"/>
        <end position="325"/>
    </location>
</feature>
<dbReference type="GO" id="GO:0001887">
    <property type="term" value="P:selenium compound metabolic process"/>
    <property type="evidence" value="ECO:0007669"/>
    <property type="project" value="TreeGrafter"/>
</dbReference>
<comment type="subcellular location">
    <subcellularLocation>
        <location evidence="1">Secreted</location>
    </subcellularLocation>
</comment>
<dbReference type="GO" id="GO:0005576">
    <property type="term" value="C:extracellular region"/>
    <property type="evidence" value="ECO:0007669"/>
    <property type="project" value="UniProtKB-SubCell"/>
</dbReference>
<keyword evidence="9" id="KW-1185">Reference proteome</keyword>
<evidence type="ECO:0000313" key="9">
    <source>
        <dbReference type="Proteomes" id="UP000694419"/>
    </source>
</evidence>
<dbReference type="GO" id="GO:0008430">
    <property type="term" value="F:selenium binding"/>
    <property type="evidence" value="ECO:0007669"/>
    <property type="project" value="InterPro"/>
</dbReference>
<evidence type="ECO:0000256" key="4">
    <source>
        <dbReference type="ARBA" id="ARBA00022933"/>
    </source>
</evidence>
<evidence type="ECO:0000256" key="5">
    <source>
        <dbReference type="ARBA" id="ARBA00023180"/>
    </source>
</evidence>
<keyword evidence="4" id="KW-0712">Selenocysteine</keyword>
<dbReference type="InterPro" id="IPR037941">
    <property type="entry name" value="SeP"/>
</dbReference>
<dbReference type="PANTHER" id="PTHR10105:SF4">
    <property type="entry name" value="SELENOPROTEIN P2"/>
    <property type="match status" value="1"/>
</dbReference>
<evidence type="ECO:0000259" key="7">
    <source>
        <dbReference type="Pfam" id="PF04592"/>
    </source>
</evidence>
<feature type="compositionally biased region" description="Pro residues" evidence="6">
    <location>
        <begin position="172"/>
        <end position="181"/>
    </location>
</feature>
<organism evidence="8 9">
    <name type="scientific">Calidris pygmaea</name>
    <name type="common">Spoon-billed sandpiper</name>
    <dbReference type="NCBI Taxonomy" id="425635"/>
    <lineage>
        <taxon>Eukaryota</taxon>
        <taxon>Metazoa</taxon>
        <taxon>Chordata</taxon>
        <taxon>Craniata</taxon>
        <taxon>Vertebrata</taxon>
        <taxon>Euteleostomi</taxon>
        <taxon>Archelosauria</taxon>
        <taxon>Archosauria</taxon>
        <taxon>Dinosauria</taxon>
        <taxon>Saurischia</taxon>
        <taxon>Theropoda</taxon>
        <taxon>Coelurosauria</taxon>
        <taxon>Aves</taxon>
        <taxon>Neognathae</taxon>
        <taxon>Neoaves</taxon>
        <taxon>Charadriiformes</taxon>
        <taxon>Scolopacidae</taxon>
        <taxon>Calidris</taxon>
    </lineage>
</organism>
<keyword evidence="2" id="KW-0964">Secreted</keyword>
<protein>
    <recommendedName>
        <fullName evidence="7">Selenoprotein P N-terminal domain-containing protein</fullName>
    </recommendedName>
</protein>
<keyword evidence="5" id="KW-0325">Glycoprotein</keyword>
<reference evidence="8" key="1">
    <citation type="submission" date="2025-08" db="UniProtKB">
        <authorList>
            <consortium name="Ensembl"/>
        </authorList>
    </citation>
    <scope>IDENTIFICATION</scope>
</reference>
<sequence>MAPGCHSGCPQKPAARAQCLSGAGHPDCPRGSGVSWLPVPCWDQSDTAHQFLSSPEGWQGGNLGLQPGWEDPAGLSPRAEGILTPQFPLPGPGVRDGAVGAGPGHLAGAGLGFRGGGLSLRGGGQQQPAVPGGTSMEHQRFEPHGGGGGAGDGGGPAEGQLTVLPAAGPQVSPAPPTPHPALPSWGTARRPPQPGTPPSQLLLPCSLGGLREKLARQGTVDVRYMIVNEKAPLSRVMFEELKRHAPPGVPVFQPELEDPDVWQVLGGDKDDFLVYDRCGRLAFHIQLPYSFLHFPYVESAIRFTHSRDFCGNCSLYPNTTQEVRSRDARWGRAPFPPPALHIRKKTPTLSSRRGQASGLAAALVHG</sequence>
<dbReference type="Proteomes" id="UP000694419">
    <property type="component" value="Unplaced"/>
</dbReference>
<evidence type="ECO:0000256" key="3">
    <source>
        <dbReference type="ARBA" id="ARBA00022729"/>
    </source>
</evidence>
<dbReference type="Ensembl" id="ENSCPGT00000022630.1">
    <property type="protein sequence ID" value="ENSCPGP00000020657.1"/>
    <property type="gene ID" value="ENSCPGG00000014442.1"/>
</dbReference>
<dbReference type="PANTHER" id="PTHR10105">
    <property type="entry name" value="SELENOPROTEIN P"/>
    <property type="match status" value="1"/>
</dbReference>
<dbReference type="InterPro" id="IPR007671">
    <property type="entry name" value="Selenoprotein-P_N"/>
</dbReference>
<dbReference type="AlphaFoldDB" id="A0A8C3KBT6"/>
<feature type="region of interest" description="Disordered" evidence="6">
    <location>
        <begin position="117"/>
        <end position="201"/>
    </location>
</feature>
<reference evidence="8" key="2">
    <citation type="submission" date="2025-09" db="UniProtKB">
        <authorList>
            <consortium name="Ensembl"/>
        </authorList>
    </citation>
    <scope>IDENTIFICATION</scope>
</reference>
<keyword evidence="3" id="KW-0732">Signal</keyword>
<evidence type="ECO:0000256" key="2">
    <source>
        <dbReference type="ARBA" id="ARBA00022525"/>
    </source>
</evidence>
<evidence type="ECO:0000256" key="1">
    <source>
        <dbReference type="ARBA" id="ARBA00004613"/>
    </source>
</evidence>
<feature type="compositionally biased region" description="Gly residues" evidence="6">
    <location>
        <begin position="144"/>
        <end position="157"/>
    </location>
</feature>
<accession>A0A8C3KBT6</accession>
<name>A0A8C3KBT6_9CHAR</name>
<evidence type="ECO:0000313" key="8">
    <source>
        <dbReference type="Ensembl" id="ENSCPGP00000020657.1"/>
    </source>
</evidence>
<dbReference type="Pfam" id="PF04592">
    <property type="entry name" value="SelP_N"/>
    <property type="match status" value="1"/>
</dbReference>
<evidence type="ECO:0000256" key="6">
    <source>
        <dbReference type="SAM" id="MobiDB-lite"/>
    </source>
</evidence>
<proteinExistence type="predicted"/>